<dbReference type="Pfam" id="PF08848">
    <property type="entry name" value="DUF1818"/>
    <property type="match status" value="1"/>
</dbReference>
<sequence length="121" mass="13700">MGRIVKSGAGWRLGLNPEAERFKGLVAGNEWSIELTEGELEDFCRLLDQLNKAINQMADELMDEERIVCEAESDLLWMQVEGFPESYTVQFILNQGRRAEGKWPVQAVPGLVQAAQMLKIF</sequence>
<dbReference type="SUPFAM" id="SSF54447">
    <property type="entry name" value="ssDNA-binding transcriptional regulator domain"/>
    <property type="match status" value="1"/>
</dbReference>
<reference evidence="2 3" key="1">
    <citation type="journal article" date="2018" name="ACS Chem. Biol.">
        <title>Ketoreductase domain dysfunction expands chemodiversity: malyngamide biosynthesis in the cyanobacterium Okeania hirsuta.</title>
        <authorList>
            <person name="Moss N.A."/>
            <person name="Leao T."/>
            <person name="Rankin M."/>
            <person name="McCullough T.M."/>
            <person name="Qu P."/>
            <person name="Korobeynikov A."/>
            <person name="Smith J.L."/>
            <person name="Gerwick L."/>
            <person name="Gerwick W.H."/>
        </authorList>
    </citation>
    <scope>NUCLEOTIDE SEQUENCE [LARGE SCALE GENOMIC DNA]</scope>
    <source>
        <strain evidence="2 3">PAB10Feb10-1</strain>
    </source>
</reference>
<keyword evidence="3" id="KW-1185">Reference proteome</keyword>
<keyword evidence="1" id="KW-0175">Coiled coil</keyword>
<dbReference type="RefSeq" id="WP_124143338.1">
    <property type="nucleotide sequence ID" value="NZ_CAWOKI010000333.1"/>
</dbReference>
<organism evidence="2 3">
    <name type="scientific">Okeania hirsuta</name>
    <dbReference type="NCBI Taxonomy" id="1458930"/>
    <lineage>
        <taxon>Bacteria</taxon>
        <taxon>Bacillati</taxon>
        <taxon>Cyanobacteriota</taxon>
        <taxon>Cyanophyceae</taxon>
        <taxon>Oscillatoriophycideae</taxon>
        <taxon>Oscillatoriales</taxon>
        <taxon>Microcoleaceae</taxon>
        <taxon>Okeania</taxon>
    </lineage>
</organism>
<dbReference type="EMBL" id="RCBY01000113">
    <property type="protein sequence ID" value="RQH36708.1"/>
    <property type="molecule type" value="Genomic_DNA"/>
</dbReference>
<dbReference type="AlphaFoldDB" id="A0A3N6P887"/>
<evidence type="ECO:0000313" key="3">
    <source>
        <dbReference type="Proteomes" id="UP000269154"/>
    </source>
</evidence>
<comment type="caution">
    <text evidence="2">The sequence shown here is derived from an EMBL/GenBank/DDBJ whole genome shotgun (WGS) entry which is preliminary data.</text>
</comment>
<protein>
    <submittedName>
        <fullName evidence="2">DUF1818 family protein</fullName>
    </submittedName>
</protein>
<dbReference type="Gene3D" id="2.30.31.10">
    <property type="entry name" value="Transcriptional Coactivator Pc4, Chain A"/>
    <property type="match status" value="1"/>
</dbReference>
<evidence type="ECO:0000313" key="2">
    <source>
        <dbReference type="EMBL" id="RQH36708.1"/>
    </source>
</evidence>
<feature type="coiled-coil region" evidence="1">
    <location>
        <begin position="33"/>
        <end position="67"/>
    </location>
</feature>
<dbReference type="Proteomes" id="UP000269154">
    <property type="component" value="Unassembled WGS sequence"/>
</dbReference>
<name>A0A3N6P887_9CYAN</name>
<accession>A0A3N6P887</accession>
<evidence type="ECO:0000256" key="1">
    <source>
        <dbReference type="SAM" id="Coils"/>
    </source>
</evidence>
<dbReference type="InterPro" id="IPR009044">
    <property type="entry name" value="ssDNA-bd_transcriptional_reg"/>
</dbReference>
<proteinExistence type="predicted"/>
<dbReference type="InterPro" id="IPR014947">
    <property type="entry name" value="DUF1818"/>
</dbReference>
<gene>
    <name evidence="2" type="ORF">D5R40_18850</name>
</gene>
<dbReference type="OrthoDB" id="464443at2"/>
<dbReference type="GO" id="GO:0003677">
    <property type="term" value="F:DNA binding"/>
    <property type="evidence" value="ECO:0007669"/>
    <property type="project" value="InterPro"/>
</dbReference>
<dbReference type="GO" id="GO:0006355">
    <property type="term" value="P:regulation of DNA-templated transcription"/>
    <property type="evidence" value="ECO:0007669"/>
    <property type="project" value="InterPro"/>
</dbReference>